<evidence type="ECO:0000259" key="1">
    <source>
        <dbReference type="Pfam" id="PF01936"/>
    </source>
</evidence>
<accession>A0ABP7NUM5</accession>
<dbReference type="Pfam" id="PF01936">
    <property type="entry name" value="NYN"/>
    <property type="match status" value="1"/>
</dbReference>
<dbReference type="EMBL" id="BAABBO010000006">
    <property type="protein sequence ID" value="GAA3954385.1"/>
    <property type="molecule type" value="Genomic_DNA"/>
</dbReference>
<reference evidence="3" key="1">
    <citation type="journal article" date="2019" name="Int. J. Syst. Evol. Microbiol.">
        <title>The Global Catalogue of Microorganisms (GCM) 10K type strain sequencing project: providing services to taxonomists for standard genome sequencing and annotation.</title>
        <authorList>
            <consortium name="The Broad Institute Genomics Platform"/>
            <consortium name="The Broad Institute Genome Sequencing Center for Infectious Disease"/>
            <person name="Wu L."/>
            <person name="Ma J."/>
        </authorList>
    </citation>
    <scope>NUCLEOTIDE SEQUENCE [LARGE SCALE GENOMIC DNA]</scope>
    <source>
        <strain evidence="3">JCM 17555</strain>
    </source>
</reference>
<dbReference type="CDD" id="cd18722">
    <property type="entry name" value="PIN_NicB-like"/>
    <property type="match status" value="1"/>
</dbReference>
<evidence type="ECO:0000313" key="3">
    <source>
        <dbReference type="Proteomes" id="UP001501337"/>
    </source>
</evidence>
<dbReference type="Proteomes" id="UP001501337">
    <property type="component" value="Unassembled WGS sequence"/>
</dbReference>
<proteinExistence type="predicted"/>
<feature type="domain" description="NYN" evidence="1">
    <location>
        <begin position="110"/>
        <end position="178"/>
    </location>
</feature>
<dbReference type="Gene3D" id="3.40.50.1010">
    <property type="entry name" value="5'-nuclease"/>
    <property type="match status" value="1"/>
</dbReference>
<comment type="caution">
    <text evidence="2">The sequence shown here is derived from an EMBL/GenBank/DDBJ whole genome shotgun (WGS) entry which is preliminary data.</text>
</comment>
<gene>
    <name evidence="2" type="ORF">GCM10022278_11370</name>
</gene>
<organism evidence="2 3">
    <name type="scientific">Allohahella marinimesophila</name>
    <dbReference type="NCBI Taxonomy" id="1054972"/>
    <lineage>
        <taxon>Bacteria</taxon>
        <taxon>Pseudomonadati</taxon>
        <taxon>Pseudomonadota</taxon>
        <taxon>Gammaproteobacteria</taxon>
        <taxon>Oceanospirillales</taxon>
        <taxon>Hahellaceae</taxon>
        <taxon>Allohahella</taxon>
    </lineage>
</organism>
<name>A0ABP7NUM5_9GAMM</name>
<keyword evidence="3" id="KW-1185">Reference proteome</keyword>
<dbReference type="InterPro" id="IPR021139">
    <property type="entry name" value="NYN"/>
</dbReference>
<sequence>MRTACFVDGYNLFYGLLAETHFKWLNLPSLMTHILHVENPDSSLVSVNFFTSSVKPALASRGILSKEAQDTYLRALKARDVDVHIGRHQLEPGRAPRFVNKDTPPSRSDHVAIWKLEEKETDVHLAISMYRLAARQASLLPDQQIQQIVLVSADTDMAPALQALREDFDKLRIGVILPHREGIKRSAPGSLKKYAHWVRQVVTIEELSAHQFPTRVPTHKKPAIKPDYW</sequence>
<evidence type="ECO:0000313" key="2">
    <source>
        <dbReference type="EMBL" id="GAA3954385.1"/>
    </source>
</evidence>
<protein>
    <recommendedName>
        <fullName evidence="1">NYN domain-containing protein</fullName>
    </recommendedName>
</protein>